<dbReference type="EMBL" id="JAQOUE010000001">
    <property type="protein sequence ID" value="MDT7040985.1"/>
    <property type="molecule type" value="Genomic_DNA"/>
</dbReference>
<proteinExistence type="predicted"/>
<evidence type="ECO:0000313" key="2">
    <source>
        <dbReference type="Proteomes" id="UP001250932"/>
    </source>
</evidence>
<name>A0ABU3K3N6_9BACT</name>
<evidence type="ECO:0000313" key="1">
    <source>
        <dbReference type="EMBL" id="MDT7040985.1"/>
    </source>
</evidence>
<keyword evidence="2" id="KW-1185">Reference proteome</keyword>
<protein>
    <submittedName>
        <fullName evidence="1">Sulfotransferase</fullName>
    </submittedName>
</protein>
<comment type="caution">
    <text evidence="1">The sequence shown here is derived from an EMBL/GenBank/DDBJ whole genome shotgun (WGS) entry which is preliminary data.</text>
</comment>
<dbReference type="RefSeq" id="WP_313831344.1">
    <property type="nucleotide sequence ID" value="NZ_JAQOUE010000001.1"/>
</dbReference>
<dbReference type="InterPro" id="IPR027417">
    <property type="entry name" value="P-loop_NTPase"/>
</dbReference>
<accession>A0ABU3K3N6</accession>
<gene>
    <name evidence="1" type="ORF">PPG34_01405</name>
</gene>
<dbReference type="Pfam" id="PF13469">
    <property type="entry name" value="Sulfotransfer_3"/>
    <property type="match status" value="1"/>
</dbReference>
<sequence length="363" mass="42458">MAEYTFATKTLHHLVLDNPLIKKVGFDIDCVFSRLRYTHVQAPPPVFIAGLARAGTTILLEALYSTRQFTTLTYRDMPFVTSPLIWRALTASYRHSAEKLERAHGDGLYVNFDSPEAFEEVFWMTFTGQKYVQEKWIEPQFIDEEVVENYRRFVANIIAKSEGSRSTRYLAKNNNNVLRINSLKEAFPESIIIVPFRNPFDHSRSLLAQHQQFRKIHSEDTFSLQYMNWLGHFEFGENFKPFRVSDEALPGHKDELDQLNYWLRYWKCVYEYLIQHHASNVVFFDYDEFCLDPSNCFDRLGRVLSLDPILLKPFCSQVRNDTRRGSLPVGIRTLDAQTEKVYKTLKGLSVHVNSKFEYSCADR</sequence>
<dbReference type="SUPFAM" id="SSF52540">
    <property type="entry name" value="P-loop containing nucleoside triphosphate hydrolases"/>
    <property type="match status" value="1"/>
</dbReference>
<organism evidence="1 2">
    <name type="scientific">Candidatus Nitronereus thalassa</name>
    <dbReference type="NCBI Taxonomy" id="3020898"/>
    <lineage>
        <taxon>Bacteria</taxon>
        <taxon>Pseudomonadati</taxon>
        <taxon>Nitrospirota</taxon>
        <taxon>Nitrospiria</taxon>
        <taxon>Nitrospirales</taxon>
        <taxon>Nitrospiraceae</taxon>
        <taxon>Candidatus Nitronereus</taxon>
    </lineage>
</organism>
<dbReference type="Proteomes" id="UP001250932">
    <property type="component" value="Unassembled WGS sequence"/>
</dbReference>
<dbReference type="Gene3D" id="3.40.50.300">
    <property type="entry name" value="P-loop containing nucleotide triphosphate hydrolases"/>
    <property type="match status" value="1"/>
</dbReference>
<reference evidence="1 2" key="1">
    <citation type="journal article" date="2023" name="ISME J.">
        <title>Cultivation and genomic characterization of novel and ubiquitous marine nitrite-oxidizing bacteria from the Nitrospirales.</title>
        <authorList>
            <person name="Mueller A.J."/>
            <person name="Daebeler A."/>
            <person name="Herbold C.W."/>
            <person name="Kirkegaard R.H."/>
            <person name="Daims H."/>
        </authorList>
    </citation>
    <scope>NUCLEOTIDE SEQUENCE [LARGE SCALE GENOMIC DNA]</scope>
    <source>
        <strain evidence="1 2">EB</strain>
    </source>
</reference>